<organism evidence="2 3">
    <name type="scientific">Clarias magur</name>
    <name type="common">Asian catfish</name>
    <name type="synonym">Macropteronotus magur</name>
    <dbReference type="NCBI Taxonomy" id="1594786"/>
    <lineage>
        <taxon>Eukaryota</taxon>
        <taxon>Metazoa</taxon>
        <taxon>Chordata</taxon>
        <taxon>Craniata</taxon>
        <taxon>Vertebrata</taxon>
        <taxon>Euteleostomi</taxon>
        <taxon>Actinopterygii</taxon>
        <taxon>Neopterygii</taxon>
        <taxon>Teleostei</taxon>
        <taxon>Ostariophysi</taxon>
        <taxon>Siluriformes</taxon>
        <taxon>Clariidae</taxon>
        <taxon>Clarias</taxon>
    </lineage>
</organism>
<feature type="compositionally biased region" description="Polar residues" evidence="1">
    <location>
        <begin position="12"/>
        <end position="21"/>
    </location>
</feature>
<keyword evidence="3" id="KW-1185">Reference proteome</keyword>
<reference evidence="2" key="1">
    <citation type="submission" date="2020-07" db="EMBL/GenBank/DDBJ databases">
        <title>Clarias magur genome sequencing, assembly and annotation.</title>
        <authorList>
            <person name="Kushwaha B."/>
            <person name="Kumar R."/>
            <person name="Das P."/>
            <person name="Joshi C.G."/>
            <person name="Kumar D."/>
            <person name="Nagpure N.S."/>
            <person name="Pandey M."/>
            <person name="Agarwal S."/>
            <person name="Srivastava S."/>
            <person name="Singh M."/>
            <person name="Sahoo L."/>
            <person name="Jayasankar P."/>
            <person name="Meher P.K."/>
            <person name="Koringa P.G."/>
            <person name="Iquebal M.A."/>
            <person name="Das S.P."/>
            <person name="Bit A."/>
            <person name="Patnaik S."/>
            <person name="Patel N."/>
            <person name="Shah T.M."/>
            <person name="Hinsu A."/>
            <person name="Jena J.K."/>
        </authorList>
    </citation>
    <scope>NUCLEOTIDE SEQUENCE</scope>
    <source>
        <strain evidence="2">CIFAMagur01</strain>
        <tissue evidence="2">Testis</tissue>
    </source>
</reference>
<dbReference type="EMBL" id="QNUK01000215">
    <property type="protein sequence ID" value="KAF5897974.1"/>
    <property type="molecule type" value="Genomic_DNA"/>
</dbReference>
<accession>A0A8J4WZ07</accession>
<gene>
    <name evidence="2" type="ORF">DAT39_012324</name>
</gene>
<proteinExistence type="predicted"/>
<evidence type="ECO:0000256" key="1">
    <source>
        <dbReference type="SAM" id="MobiDB-lite"/>
    </source>
</evidence>
<dbReference type="AlphaFoldDB" id="A0A8J4WZ07"/>
<protein>
    <submittedName>
        <fullName evidence="2">Uncharacterized protein</fullName>
    </submittedName>
</protein>
<name>A0A8J4WZ07_CLAMG</name>
<dbReference type="Proteomes" id="UP000727407">
    <property type="component" value="Unassembled WGS sequence"/>
</dbReference>
<evidence type="ECO:0000313" key="2">
    <source>
        <dbReference type="EMBL" id="KAF5897974.1"/>
    </source>
</evidence>
<evidence type="ECO:0000313" key="3">
    <source>
        <dbReference type="Proteomes" id="UP000727407"/>
    </source>
</evidence>
<comment type="caution">
    <text evidence="2">The sequence shown here is derived from an EMBL/GenBank/DDBJ whole genome shotgun (WGS) entry which is preliminary data.</text>
</comment>
<feature type="region of interest" description="Disordered" evidence="1">
    <location>
        <begin position="11"/>
        <end position="40"/>
    </location>
</feature>
<sequence length="52" mass="5814">MPRLLICPSLISPVSNENSDPAPQHGHSPKQHIDRPMRSLQADTSYPCYLIT</sequence>